<comment type="caution">
    <text evidence="2">The sequence shown here is derived from an EMBL/GenBank/DDBJ whole genome shotgun (WGS) entry which is preliminary data.</text>
</comment>
<keyword evidence="3" id="KW-1185">Reference proteome</keyword>
<evidence type="ECO:0000259" key="1">
    <source>
        <dbReference type="Pfam" id="PF01507"/>
    </source>
</evidence>
<sequence>MSFDGRTRTYSINEFRMTTQLRGTAIICRTPENPKPHFSWLDGGFEGEMLKQNSYSRAHMIETPDGLVRLERDTARSQPGTRRRFPQQAASLQTRWCSSALKIDVGRRALNNQARFDGQRVLFITGERREESANRARYNQLEPHACDRRQGRKARHVDAWRPVLNWSEDQVWDALRRHRIAAPVPYRLGWGRSSCMTCIYNSPRVWATLAHYFPERVQRIADYEREFATTISRARIDVLEQAARASPFEIHDAEALLQASCHDYTLPVLTSGAWKMPAGAFGAELCGST</sequence>
<dbReference type="InterPro" id="IPR014729">
    <property type="entry name" value="Rossmann-like_a/b/a_fold"/>
</dbReference>
<keyword evidence="2" id="KW-0378">Hydrolase</keyword>
<dbReference type="InterPro" id="IPR002500">
    <property type="entry name" value="PAPS_reduct_dom"/>
</dbReference>
<reference evidence="2 3" key="1">
    <citation type="submission" date="2019-07" db="EMBL/GenBank/DDBJ databases">
        <title>The pathways for chlorine oxyanion respiration interact through the shared metabolite chlorate.</title>
        <authorList>
            <person name="Barnum T.P."/>
            <person name="Cheng Y."/>
            <person name="Hill K.A."/>
            <person name="Lucas L.N."/>
            <person name="Carlson H.K."/>
            <person name="Coates J.D."/>
        </authorList>
    </citation>
    <scope>NUCLEOTIDE SEQUENCE [LARGE SCALE GENOMIC DNA]</scope>
    <source>
        <strain evidence="2 3">SFB-3</strain>
    </source>
</reference>
<name>A0A557QSK0_9RHOO</name>
<accession>A0A557QSK0</accession>
<organism evidence="2 3">
    <name type="scientific">Denitromonas halophila</name>
    <dbReference type="NCBI Taxonomy" id="1629404"/>
    <lineage>
        <taxon>Bacteria</taxon>
        <taxon>Pseudomonadati</taxon>
        <taxon>Pseudomonadota</taxon>
        <taxon>Betaproteobacteria</taxon>
        <taxon>Rhodocyclales</taxon>
        <taxon>Zoogloeaceae</taxon>
        <taxon>Denitromonas</taxon>
    </lineage>
</organism>
<dbReference type="PANTHER" id="PTHR43196:SF2">
    <property type="entry name" value="PHOSPHOADENOSINE PHOSPHOSULFATE REDUCTASE"/>
    <property type="match status" value="1"/>
</dbReference>
<proteinExistence type="predicted"/>
<dbReference type="Proteomes" id="UP000319502">
    <property type="component" value="Unassembled WGS sequence"/>
</dbReference>
<protein>
    <submittedName>
        <fullName evidence="2">Phosphohydrolase</fullName>
    </submittedName>
</protein>
<gene>
    <name evidence="2" type="ORF">FHP91_11810</name>
</gene>
<dbReference type="InterPro" id="IPR050128">
    <property type="entry name" value="Sulfate_adenylyltrnsfr_sub2"/>
</dbReference>
<dbReference type="Gene3D" id="3.40.50.620">
    <property type="entry name" value="HUPs"/>
    <property type="match status" value="1"/>
</dbReference>
<evidence type="ECO:0000313" key="3">
    <source>
        <dbReference type="Proteomes" id="UP000319502"/>
    </source>
</evidence>
<dbReference type="EMBL" id="VMNK01000010">
    <property type="protein sequence ID" value="TVO55894.1"/>
    <property type="molecule type" value="Genomic_DNA"/>
</dbReference>
<dbReference type="AlphaFoldDB" id="A0A557QSK0"/>
<dbReference type="OrthoDB" id="9772814at2"/>
<dbReference type="Pfam" id="PF01507">
    <property type="entry name" value="PAPS_reduct"/>
    <property type="match status" value="1"/>
</dbReference>
<dbReference type="PANTHER" id="PTHR43196">
    <property type="entry name" value="SULFATE ADENYLYLTRANSFERASE SUBUNIT 2"/>
    <property type="match status" value="1"/>
</dbReference>
<dbReference type="SUPFAM" id="SSF52402">
    <property type="entry name" value="Adenine nucleotide alpha hydrolases-like"/>
    <property type="match status" value="1"/>
</dbReference>
<dbReference type="GO" id="GO:0016787">
    <property type="term" value="F:hydrolase activity"/>
    <property type="evidence" value="ECO:0007669"/>
    <property type="project" value="UniProtKB-KW"/>
</dbReference>
<feature type="domain" description="Phosphoadenosine phosphosulphate reductase" evidence="1">
    <location>
        <begin position="92"/>
        <end position="198"/>
    </location>
</feature>
<evidence type="ECO:0000313" key="2">
    <source>
        <dbReference type="EMBL" id="TVO55894.1"/>
    </source>
</evidence>